<dbReference type="GO" id="GO:0051056">
    <property type="term" value="P:regulation of small GTPase mediated signal transduction"/>
    <property type="evidence" value="ECO:0007669"/>
    <property type="project" value="InterPro"/>
</dbReference>
<dbReference type="SUPFAM" id="SSF111347">
    <property type="entry name" value="Rap/Ran-GAP"/>
    <property type="match status" value="1"/>
</dbReference>
<dbReference type="InterPro" id="IPR016024">
    <property type="entry name" value="ARM-type_fold"/>
</dbReference>
<dbReference type="GO" id="GO:0005634">
    <property type="term" value="C:nucleus"/>
    <property type="evidence" value="ECO:0007669"/>
    <property type="project" value="InterPro"/>
</dbReference>
<reference evidence="5 6" key="1">
    <citation type="submission" date="2022-11" db="EMBL/GenBank/DDBJ databases">
        <title>Whole genome sequence of Eschrichtius robustus ER-17-0199.</title>
        <authorList>
            <person name="Bruniche-Olsen A."/>
            <person name="Black A.N."/>
            <person name="Fields C.J."/>
            <person name="Walden K."/>
            <person name="Dewoody J.A."/>
        </authorList>
    </citation>
    <scope>NUCLEOTIDE SEQUENCE [LARGE SCALE GENOMIC DNA]</scope>
    <source>
        <strain evidence="5">ER-17-0199</strain>
        <tissue evidence="5">Blubber</tissue>
    </source>
</reference>
<evidence type="ECO:0000256" key="2">
    <source>
        <dbReference type="PROSITE-ProRule" id="PRU00165"/>
    </source>
</evidence>
<dbReference type="InterPro" id="IPR035974">
    <property type="entry name" value="Rap/Ran-GAP_sf"/>
</dbReference>
<dbReference type="GO" id="GO:0005096">
    <property type="term" value="F:GTPase activator activity"/>
    <property type="evidence" value="ECO:0007669"/>
    <property type="project" value="UniProtKB-UniRule"/>
</dbReference>
<dbReference type="SUPFAM" id="SSF48371">
    <property type="entry name" value="ARM repeat"/>
    <property type="match status" value="1"/>
</dbReference>
<name>A0AB34HSK8_ESCRO</name>
<evidence type="ECO:0000313" key="6">
    <source>
        <dbReference type="Proteomes" id="UP001159641"/>
    </source>
</evidence>
<evidence type="ECO:0000256" key="3">
    <source>
        <dbReference type="SAM" id="MobiDB-lite"/>
    </source>
</evidence>
<proteinExistence type="predicted"/>
<dbReference type="Pfam" id="PF02145">
    <property type="entry name" value="Rap_GAP"/>
    <property type="match status" value="1"/>
</dbReference>
<dbReference type="FunFam" id="3.40.50.11210:FF:000001">
    <property type="entry name" value="Ral GTPase-activating protein subunit alpha-1 isoform 1"/>
    <property type="match status" value="1"/>
</dbReference>
<dbReference type="Proteomes" id="UP001159641">
    <property type="component" value="Unassembled WGS sequence"/>
</dbReference>
<dbReference type="Gene3D" id="3.40.50.11210">
    <property type="entry name" value="Rap/Ran-GAP"/>
    <property type="match status" value="1"/>
</dbReference>
<feature type="region of interest" description="Disordered" evidence="3">
    <location>
        <begin position="597"/>
        <end position="666"/>
    </location>
</feature>
<gene>
    <name evidence="5" type="ORF">J1605_003176</name>
</gene>
<evidence type="ECO:0000256" key="1">
    <source>
        <dbReference type="ARBA" id="ARBA00022468"/>
    </source>
</evidence>
<feature type="region of interest" description="Disordered" evidence="3">
    <location>
        <begin position="1"/>
        <end position="28"/>
    </location>
</feature>
<dbReference type="AlphaFoldDB" id="A0AB34HSK8"/>
<dbReference type="PROSITE" id="PS50085">
    <property type="entry name" value="RAPGAP"/>
    <property type="match status" value="1"/>
</dbReference>
<feature type="compositionally biased region" description="Basic and acidic residues" evidence="3">
    <location>
        <begin position="635"/>
        <end position="654"/>
    </location>
</feature>
<keyword evidence="6" id="KW-1185">Reference proteome</keyword>
<sequence>MITKEGALNSPESNPGSHGPGSASPVTPGQDILNTIVRHCPPRFFSLGLPGFSMLVGDFITAAARVLSADTLAAPRLEALTILGSLVCFPNTYREIPLWQPVPEVTEVTRGTEDVKHYLISILLKNATEEPNECARCIAICSLGVWICEELAQGTNHPQLREAVNVIGVTLKFPNKIVAQVACDVLQLLASYWEKLQTFETSLPQKIAEILVATIAFLLPSAEYSSVETDKKFLVSLLLCLLDWCMALPAGALLHPVSTAALDEQPAARAPLLDYIYRVLHCCVCGSSTYTQQSRYTLTLADLSSADYDPFLPLANVKNSEPVQSHSSAELGNLLTVEEERRRRSMELIPLTARMVMAHLVNHLGHFPLRGGPAVLHSLVSEHHDNTHADAAELSPDVFRSPNLQLFVFNDSTLISYLQTPAAGPPGGSPAGAPSDVRVIVRDISGKYSWDGKVLYGPLEGCLAPQGRSPSFLISGWHHQTPGPQGDHSQTEQGEDVLNKLLENIGHTSPECLLPSQLHLNEPSPPPCGMNRAQEKEITEILLRQSAQEDEYVQRCDLDAAMKVASQEPPSPVEPRGAFYFCRLLLDDLGMNSWDRSTRYNSDERQCDSGPLEEPPGHPEVGGSGAESAEGVGLSRRDGEGSHGRADSGNRDTGTHTSHALMDHSHPVSLNSNRMQWNRDAFEYLKNEVHSIGFGHNSLEEFPSVEEKFKIIERAKKSGLPTMVDLSTHCGFMGGLQRNGSTGQTAPYYATSTVEVIFHVSTRMPSDSDDSLTKKLRHLGNDEVHIIWSEHSRDYRRGIIPTAFGDVSIIIYPMKNHMFFIAITKKPELWVRDPALPLLLLTGVSPEGSRKSPEELGLRGLAHVGASNDGRALPPVSSAGSIGIDHGNSRNHPGPECRNLDWLPFLSLPCL</sequence>
<evidence type="ECO:0000259" key="4">
    <source>
        <dbReference type="PROSITE" id="PS50085"/>
    </source>
</evidence>
<feature type="domain" description="Rap-GAP" evidence="4">
    <location>
        <begin position="673"/>
        <end position="876"/>
    </location>
</feature>
<dbReference type="PANTHER" id="PTHR10063">
    <property type="entry name" value="TUBERIN"/>
    <property type="match status" value="1"/>
</dbReference>
<dbReference type="GO" id="GO:0005737">
    <property type="term" value="C:cytoplasm"/>
    <property type="evidence" value="ECO:0007669"/>
    <property type="project" value="TreeGrafter"/>
</dbReference>
<organism evidence="5 6">
    <name type="scientific">Eschrichtius robustus</name>
    <name type="common">California gray whale</name>
    <name type="synonym">Eschrichtius gibbosus</name>
    <dbReference type="NCBI Taxonomy" id="9764"/>
    <lineage>
        <taxon>Eukaryota</taxon>
        <taxon>Metazoa</taxon>
        <taxon>Chordata</taxon>
        <taxon>Craniata</taxon>
        <taxon>Vertebrata</taxon>
        <taxon>Euteleostomi</taxon>
        <taxon>Mammalia</taxon>
        <taxon>Eutheria</taxon>
        <taxon>Laurasiatheria</taxon>
        <taxon>Artiodactyla</taxon>
        <taxon>Whippomorpha</taxon>
        <taxon>Cetacea</taxon>
        <taxon>Mysticeti</taxon>
        <taxon>Eschrichtiidae</taxon>
        <taxon>Eschrichtius</taxon>
    </lineage>
</organism>
<dbReference type="EMBL" id="JAIQCJ010000850">
    <property type="protein sequence ID" value="KAJ8794409.1"/>
    <property type="molecule type" value="Genomic_DNA"/>
</dbReference>
<accession>A0AB34HSK8</accession>
<dbReference type="PANTHER" id="PTHR10063:SF2">
    <property type="entry name" value="RAL GTPASE-ACTIVATING PROTEIN SUBUNIT ALPHA-2"/>
    <property type="match status" value="1"/>
</dbReference>
<evidence type="ECO:0000313" key="5">
    <source>
        <dbReference type="EMBL" id="KAJ8794409.1"/>
    </source>
</evidence>
<dbReference type="InterPro" id="IPR027107">
    <property type="entry name" value="Tuberin/Ral-act_asu"/>
</dbReference>
<comment type="caution">
    <text evidence="5">The sequence shown here is derived from an EMBL/GenBank/DDBJ whole genome shotgun (WGS) entry which is preliminary data.</text>
</comment>
<keyword evidence="1 2" id="KW-0343">GTPase activation</keyword>
<dbReference type="InterPro" id="IPR000331">
    <property type="entry name" value="Rap/Ran_GAP_dom"/>
</dbReference>
<feature type="compositionally biased region" description="Basic and acidic residues" evidence="3">
    <location>
        <begin position="597"/>
        <end position="607"/>
    </location>
</feature>
<protein>
    <recommendedName>
        <fullName evidence="4">Rap-GAP domain-containing protein</fullName>
    </recommendedName>
</protein>